<keyword evidence="5" id="KW-1185">Reference proteome</keyword>
<keyword evidence="2" id="KW-0812">Transmembrane</keyword>
<feature type="transmembrane region" description="Helical" evidence="2">
    <location>
        <begin position="215"/>
        <end position="240"/>
    </location>
</feature>
<accession>A0A5N7D9L5</accession>
<keyword evidence="3" id="KW-0732">Signal</keyword>
<feature type="region of interest" description="Disordered" evidence="1">
    <location>
        <begin position="136"/>
        <end position="159"/>
    </location>
</feature>
<protein>
    <submittedName>
        <fullName evidence="4">Uncharacterized protein</fullName>
    </submittedName>
</protein>
<dbReference type="AlphaFoldDB" id="A0A5N7D9L5"/>
<dbReference type="RefSeq" id="XP_031940491.1">
    <property type="nucleotide sequence ID" value="XM_032087406.1"/>
</dbReference>
<sequence length="289" mass="31190">MLKLLLASFLVAQHSVQAEPGIFYNPPAKGVIHVYKDNPVYELEQVVQLRWATTLESISILLRQGDNSYFERLQTNLSDVTTFNSIVSTQRSLEGGNVFFFQIQDADEPENPGFFASHYFNITKRAKDLTTTTTTLSSSLSSSSTTTSGSSTPRPSSEALTATSMTLTPANAAPTTPTSIITSSDALTTSLISTTSLITSFHSNNNGAISPQAKAGLGVGVGLGCTFLLTLASVILYFNLRTRLPQADRAQNYLSGSTVVTDKSYICKPRSARLVEVPGRQLEHHELAS</sequence>
<gene>
    <name evidence="4" type="ORF">BDV37DRAFT_283969</name>
</gene>
<feature type="chain" id="PRO_5044295126" evidence="3">
    <location>
        <begin position="19"/>
        <end position="289"/>
    </location>
</feature>
<evidence type="ECO:0000313" key="5">
    <source>
        <dbReference type="Proteomes" id="UP000325579"/>
    </source>
</evidence>
<keyword evidence="2" id="KW-1133">Transmembrane helix</keyword>
<feature type="signal peptide" evidence="3">
    <location>
        <begin position="1"/>
        <end position="18"/>
    </location>
</feature>
<organism evidence="4 5">
    <name type="scientific">Aspergillus pseudonomiae</name>
    <dbReference type="NCBI Taxonomy" id="1506151"/>
    <lineage>
        <taxon>Eukaryota</taxon>
        <taxon>Fungi</taxon>
        <taxon>Dikarya</taxon>
        <taxon>Ascomycota</taxon>
        <taxon>Pezizomycotina</taxon>
        <taxon>Eurotiomycetes</taxon>
        <taxon>Eurotiomycetidae</taxon>
        <taxon>Eurotiales</taxon>
        <taxon>Aspergillaceae</taxon>
        <taxon>Aspergillus</taxon>
        <taxon>Aspergillus subgen. Circumdati</taxon>
    </lineage>
</organism>
<evidence type="ECO:0000256" key="3">
    <source>
        <dbReference type="SAM" id="SignalP"/>
    </source>
</evidence>
<dbReference type="OrthoDB" id="5390143at2759"/>
<name>A0A5N7D9L5_9EURO</name>
<keyword evidence="2" id="KW-0472">Membrane</keyword>
<evidence type="ECO:0000256" key="2">
    <source>
        <dbReference type="SAM" id="Phobius"/>
    </source>
</evidence>
<evidence type="ECO:0000313" key="4">
    <source>
        <dbReference type="EMBL" id="KAE8403172.1"/>
    </source>
</evidence>
<evidence type="ECO:0000256" key="1">
    <source>
        <dbReference type="SAM" id="MobiDB-lite"/>
    </source>
</evidence>
<proteinExistence type="predicted"/>
<dbReference type="EMBL" id="ML736779">
    <property type="protein sequence ID" value="KAE8403172.1"/>
    <property type="molecule type" value="Genomic_DNA"/>
</dbReference>
<dbReference type="Proteomes" id="UP000325579">
    <property type="component" value="Unassembled WGS sequence"/>
</dbReference>
<dbReference type="GeneID" id="43672097"/>
<feature type="compositionally biased region" description="Low complexity" evidence="1">
    <location>
        <begin position="136"/>
        <end position="152"/>
    </location>
</feature>
<reference evidence="4 5" key="1">
    <citation type="submission" date="2019-04" db="EMBL/GenBank/DDBJ databases">
        <authorList>
            <consortium name="DOE Joint Genome Institute"/>
            <person name="Mondo S."/>
            <person name="Kjaerbolling I."/>
            <person name="Vesth T."/>
            <person name="Frisvad J.C."/>
            <person name="Nybo J.L."/>
            <person name="Theobald S."/>
            <person name="Kildgaard S."/>
            <person name="Isbrandt T."/>
            <person name="Kuo A."/>
            <person name="Sato A."/>
            <person name="Lyhne E.K."/>
            <person name="Kogle M.E."/>
            <person name="Wiebenga A."/>
            <person name="Kun R.S."/>
            <person name="Lubbers R.J."/>
            <person name="Makela M.R."/>
            <person name="Barry K."/>
            <person name="Chovatia M."/>
            <person name="Clum A."/>
            <person name="Daum C."/>
            <person name="Haridas S."/>
            <person name="He G."/>
            <person name="LaButti K."/>
            <person name="Lipzen A."/>
            <person name="Riley R."/>
            <person name="Salamov A."/>
            <person name="Simmons B.A."/>
            <person name="Magnuson J.K."/>
            <person name="Henrissat B."/>
            <person name="Mortensen U.H."/>
            <person name="Larsen T.O."/>
            <person name="Devries R.P."/>
            <person name="Grigoriev I.V."/>
            <person name="Machida M."/>
            <person name="Baker S.E."/>
            <person name="Andersen M.R."/>
            <person name="Cantor M.N."/>
            <person name="Hua S.X."/>
        </authorList>
    </citation>
    <scope>NUCLEOTIDE SEQUENCE [LARGE SCALE GENOMIC DNA]</scope>
    <source>
        <strain evidence="4 5">CBS 119388</strain>
    </source>
</reference>
<accession>A0A5N6HVL2</accession>